<dbReference type="NCBIfam" id="NF009466">
    <property type="entry name" value="PRK12826.1-2"/>
    <property type="match status" value="1"/>
</dbReference>
<proteinExistence type="inferred from homology"/>
<evidence type="ECO:0000313" key="6">
    <source>
        <dbReference type="Proteomes" id="UP001143400"/>
    </source>
</evidence>
<evidence type="ECO:0000313" key="4">
    <source>
        <dbReference type="EMBL" id="MBM7851309.1"/>
    </source>
</evidence>
<evidence type="ECO:0000259" key="2">
    <source>
        <dbReference type="SMART" id="SM00822"/>
    </source>
</evidence>
<dbReference type="GO" id="GO:0004316">
    <property type="term" value="F:3-oxoacyl-[acyl-carrier-protein] reductase (NADPH) activity"/>
    <property type="evidence" value="ECO:0007669"/>
    <property type="project" value="UniProtKB-EC"/>
</dbReference>
<evidence type="ECO:0000313" key="3">
    <source>
        <dbReference type="EMBL" id="GLK54367.1"/>
    </source>
</evidence>
<accession>A0A9W6IRK6</accession>
<dbReference type="Pfam" id="PF13561">
    <property type="entry name" value="adh_short_C2"/>
    <property type="match status" value="1"/>
</dbReference>
<dbReference type="PROSITE" id="PS00061">
    <property type="entry name" value="ADH_SHORT"/>
    <property type="match status" value="1"/>
</dbReference>
<gene>
    <name evidence="3" type="primary">fabG_1</name>
    <name evidence="3" type="ORF">GCM10008170_03860</name>
    <name evidence="4" type="ORF">JOD31_001534</name>
</gene>
<dbReference type="SMART" id="SM00822">
    <property type="entry name" value="PKS_KR"/>
    <property type="match status" value="1"/>
</dbReference>
<reference evidence="3" key="1">
    <citation type="journal article" date="2014" name="Int. J. Syst. Evol. Microbiol.">
        <title>Complete genome sequence of Corynebacterium casei LMG S-19264T (=DSM 44701T), isolated from a smear-ripened cheese.</title>
        <authorList>
            <consortium name="US DOE Joint Genome Institute (JGI-PGF)"/>
            <person name="Walter F."/>
            <person name="Albersmeier A."/>
            <person name="Kalinowski J."/>
            <person name="Ruckert C."/>
        </authorList>
    </citation>
    <scope>NUCLEOTIDE SEQUENCE</scope>
    <source>
        <strain evidence="3">VKM B-1606</strain>
    </source>
</reference>
<dbReference type="InterPro" id="IPR036291">
    <property type="entry name" value="NAD(P)-bd_dom_sf"/>
</dbReference>
<reference evidence="3" key="3">
    <citation type="submission" date="2023-01" db="EMBL/GenBank/DDBJ databases">
        <authorList>
            <person name="Sun Q."/>
            <person name="Evtushenko L."/>
        </authorList>
    </citation>
    <scope>NUCLEOTIDE SEQUENCE</scope>
    <source>
        <strain evidence="3">VKM B-1606</strain>
    </source>
</reference>
<dbReference type="CDD" id="cd05233">
    <property type="entry name" value="SDR_c"/>
    <property type="match status" value="1"/>
</dbReference>
<dbReference type="InterPro" id="IPR002347">
    <property type="entry name" value="SDR_fam"/>
</dbReference>
<dbReference type="AlphaFoldDB" id="A0A9W6IRK6"/>
<keyword evidence="5" id="KW-1185">Reference proteome</keyword>
<dbReference type="Gene3D" id="3.40.50.720">
    <property type="entry name" value="NAD(P)-binding Rossmann-like Domain"/>
    <property type="match status" value="1"/>
</dbReference>
<dbReference type="Proteomes" id="UP000758856">
    <property type="component" value="Unassembled WGS sequence"/>
</dbReference>
<organism evidence="3 6">
    <name type="scientific">Methylopila capsulata</name>
    <dbReference type="NCBI Taxonomy" id="61654"/>
    <lineage>
        <taxon>Bacteria</taxon>
        <taxon>Pseudomonadati</taxon>
        <taxon>Pseudomonadota</taxon>
        <taxon>Alphaproteobacteria</taxon>
        <taxon>Hyphomicrobiales</taxon>
        <taxon>Methylopilaceae</taxon>
        <taxon>Methylopila</taxon>
    </lineage>
</organism>
<name>A0A9W6IRK6_9HYPH</name>
<dbReference type="FunFam" id="3.40.50.720:FF:000084">
    <property type="entry name" value="Short-chain dehydrogenase reductase"/>
    <property type="match status" value="1"/>
</dbReference>
<keyword evidence="4" id="KW-0560">Oxidoreductase</keyword>
<dbReference type="PANTHER" id="PTHR42760">
    <property type="entry name" value="SHORT-CHAIN DEHYDROGENASES/REDUCTASES FAMILY MEMBER"/>
    <property type="match status" value="1"/>
</dbReference>
<dbReference type="InterPro" id="IPR057326">
    <property type="entry name" value="KR_dom"/>
</dbReference>
<dbReference type="NCBIfam" id="NF005559">
    <property type="entry name" value="PRK07231.1"/>
    <property type="match status" value="1"/>
</dbReference>
<sequence length="249" mass="26251">MANTYDFADRAAVVTGGARGIGRAVAERLIEGGARVALWDRDAAKAEETARELGPAAMAVAVDVTDYGSVERARDATLDQFSRIDVLVNNAGIAGPNAPTWEYDLDAWRQVMAINLDGPFHCCRAVAPVMIGQGYGRIVNVASIAGKEGNPNAPAYSASKAGLIALTKSLGKELAAHDIAVNAVTPAAAKTEIFSQMTEEFIGYMLSKIPRGRFVEVEEVASLIVFAASKECSFTTGSVFDVSGGRATY</sequence>
<evidence type="ECO:0000256" key="1">
    <source>
        <dbReference type="ARBA" id="ARBA00006484"/>
    </source>
</evidence>
<dbReference type="InterPro" id="IPR020904">
    <property type="entry name" value="Sc_DH/Rdtase_CS"/>
</dbReference>
<dbReference type="SUPFAM" id="SSF51735">
    <property type="entry name" value="NAD(P)-binding Rossmann-fold domains"/>
    <property type="match status" value="1"/>
</dbReference>
<comment type="similarity">
    <text evidence="1">Belongs to the short-chain dehydrogenases/reductases (SDR) family.</text>
</comment>
<feature type="domain" description="Ketoreductase" evidence="2">
    <location>
        <begin position="10"/>
        <end position="189"/>
    </location>
</feature>
<dbReference type="GO" id="GO:0030497">
    <property type="term" value="P:fatty acid elongation"/>
    <property type="evidence" value="ECO:0007669"/>
    <property type="project" value="TreeGrafter"/>
</dbReference>
<reference evidence="4 5" key="2">
    <citation type="submission" date="2021-01" db="EMBL/GenBank/DDBJ databases">
        <title>Genomic Encyclopedia of Type Strains, Phase IV (KMG-IV): sequencing the most valuable type-strain genomes for metagenomic binning, comparative biology and taxonomic classification.</title>
        <authorList>
            <person name="Goeker M."/>
        </authorList>
    </citation>
    <scope>NUCLEOTIDE SEQUENCE [LARGE SCALE GENOMIC DNA]</scope>
    <source>
        <strain evidence="4 5">DSM 6130</strain>
    </source>
</reference>
<dbReference type="EC" id="1.1.1.100" evidence="4"/>
<dbReference type="Proteomes" id="UP001143400">
    <property type="component" value="Unassembled WGS sequence"/>
</dbReference>
<protein>
    <submittedName>
        <fullName evidence="3">3-oxoacyl-ACP reductase</fullName>
    </submittedName>
    <submittedName>
        <fullName evidence="4">3-oxoacyl-[acyl-carrier protein] reductase</fullName>
        <ecNumber evidence="4">1.1.1.100</ecNumber>
    </submittedName>
</protein>
<dbReference type="PRINTS" id="PR00080">
    <property type="entry name" value="SDRFAMILY"/>
</dbReference>
<dbReference type="PRINTS" id="PR00081">
    <property type="entry name" value="GDHRDH"/>
</dbReference>
<dbReference type="RefSeq" id="WP_204949700.1">
    <property type="nucleotide sequence ID" value="NZ_BSFF01000001.1"/>
</dbReference>
<evidence type="ECO:0000313" key="5">
    <source>
        <dbReference type="Proteomes" id="UP000758856"/>
    </source>
</evidence>
<dbReference type="PANTHER" id="PTHR42760:SF129">
    <property type="entry name" value="OXIDOREDUCTASE"/>
    <property type="match status" value="1"/>
</dbReference>
<dbReference type="EMBL" id="BSFF01000001">
    <property type="protein sequence ID" value="GLK54367.1"/>
    <property type="molecule type" value="Genomic_DNA"/>
</dbReference>
<dbReference type="EMBL" id="JAFBCY010000002">
    <property type="protein sequence ID" value="MBM7851309.1"/>
    <property type="molecule type" value="Genomic_DNA"/>
</dbReference>
<comment type="caution">
    <text evidence="3">The sequence shown here is derived from an EMBL/GenBank/DDBJ whole genome shotgun (WGS) entry which is preliminary data.</text>
</comment>